<gene>
    <name evidence="1" type="ORF">OSB04_030089</name>
</gene>
<reference evidence="1" key="1">
    <citation type="submission" date="2023-03" db="EMBL/GenBank/DDBJ databases">
        <title>Chromosome-scale reference genome and RAD-based genetic map of yellow starthistle (Centaurea solstitialis) reveal putative structural variation and QTLs associated with invader traits.</title>
        <authorList>
            <person name="Reatini B."/>
            <person name="Cang F.A."/>
            <person name="Jiang Q."/>
            <person name="Mckibben M.T.W."/>
            <person name="Barker M.S."/>
            <person name="Rieseberg L.H."/>
            <person name="Dlugosch K.M."/>
        </authorList>
    </citation>
    <scope>NUCLEOTIDE SEQUENCE</scope>
    <source>
        <strain evidence="1">CAN-66</strain>
        <tissue evidence="1">Leaf</tissue>
    </source>
</reference>
<comment type="caution">
    <text evidence="1">The sequence shown here is derived from an EMBL/GenBank/DDBJ whole genome shotgun (WGS) entry which is preliminary data.</text>
</comment>
<accession>A0AA38SJ64</accession>
<dbReference type="Gene3D" id="3.40.50.720">
    <property type="entry name" value="NAD(P)-binding Rossmann-like Domain"/>
    <property type="match status" value="1"/>
</dbReference>
<evidence type="ECO:0000313" key="2">
    <source>
        <dbReference type="Proteomes" id="UP001172457"/>
    </source>
</evidence>
<sequence>MSQYLKEWLFDQLVLQQVTPRLADGCERLHGTNWAGLLQQIPITHLIVYHSRTLIPNYCRLLREAGQCGAKVVTRVEMFIGQAYEQYERFTGLP</sequence>
<dbReference type="Proteomes" id="UP001172457">
    <property type="component" value="Chromosome 8"/>
</dbReference>
<evidence type="ECO:0000313" key="1">
    <source>
        <dbReference type="EMBL" id="KAJ9537356.1"/>
    </source>
</evidence>
<dbReference type="EMBL" id="JARYMX010000008">
    <property type="protein sequence ID" value="KAJ9537356.1"/>
    <property type="molecule type" value="Genomic_DNA"/>
</dbReference>
<proteinExistence type="predicted"/>
<name>A0AA38SJ64_9ASTR</name>
<protein>
    <submittedName>
        <fullName evidence="1">Uncharacterized protein</fullName>
    </submittedName>
</protein>
<dbReference type="AlphaFoldDB" id="A0AA38SJ64"/>
<organism evidence="1 2">
    <name type="scientific">Centaurea solstitialis</name>
    <name type="common">yellow star-thistle</name>
    <dbReference type="NCBI Taxonomy" id="347529"/>
    <lineage>
        <taxon>Eukaryota</taxon>
        <taxon>Viridiplantae</taxon>
        <taxon>Streptophyta</taxon>
        <taxon>Embryophyta</taxon>
        <taxon>Tracheophyta</taxon>
        <taxon>Spermatophyta</taxon>
        <taxon>Magnoliopsida</taxon>
        <taxon>eudicotyledons</taxon>
        <taxon>Gunneridae</taxon>
        <taxon>Pentapetalae</taxon>
        <taxon>asterids</taxon>
        <taxon>campanulids</taxon>
        <taxon>Asterales</taxon>
        <taxon>Asteraceae</taxon>
        <taxon>Carduoideae</taxon>
        <taxon>Cardueae</taxon>
        <taxon>Centaureinae</taxon>
        <taxon>Centaurea</taxon>
    </lineage>
</organism>
<keyword evidence="2" id="KW-1185">Reference proteome</keyword>